<dbReference type="PANTHER" id="PTHR44298">
    <property type="entry name" value="DNAJ HOMOLOG SUBFAMILY B MEMBER 11"/>
    <property type="match status" value="1"/>
</dbReference>
<dbReference type="Proteomes" id="UP000748531">
    <property type="component" value="Unassembled WGS sequence"/>
</dbReference>
<evidence type="ECO:0000313" key="6">
    <source>
        <dbReference type="Proteomes" id="UP000748531"/>
    </source>
</evidence>
<evidence type="ECO:0000256" key="2">
    <source>
        <dbReference type="SAM" id="MobiDB-lite"/>
    </source>
</evidence>
<dbReference type="Pfam" id="PF00226">
    <property type="entry name" value="DnaJ"/>
    <property type="match status" value="1"/>
</dbReference>
<dbReference type="OrthoDB" id="550424at2759"/>
<dbReference type="SMART" id="SM00271">
    <property type="entry name" value="DnaJ"/>
    <property type="match status" value="1"/>
</dbReference>
<sequence length="374" mass="42721">MGVSLLLFVLALSSSVWASRDYYDILGVKRDASMHEIKREFRKLARSLHPDHNKDDPKASEKFQELSRAYEVLSDPEKRKHYDHYGDDDARGSAPSDLFRDFFGFGFDFGGSKASDDTPRGHEVVLDIFVTLEELCIGDFVEITRVKLEKRNAEGTRKCRCRREMRTTMLGPGQFQMHQVDVCDDCPNVEFFPEERHLELEIEPGMREGQIYPFPSEGEPHIDGENGDLKFRIQQQKHRYFQRRGDDLYTNLTLSLAQSLVGYHLSFTHPDGHQIILKSDKLTPPGTVIHKPGEGVPNYENPRVYGSLYITVDVAYPSDRHLSDEERTQILTIFPDTSSASDQKHSPHTGPPMHANVYNGLDQLPRSQLPKVTT</sequence>
<evidence type="ECO:0000256" key="1">
    <source>
        <dbReference type="ARBA" id="ARBA00022729"/>
    </source>
</evidence>
<dbReference type="CDD" id="cd10747">
    <property type="entry name" value="DnaJ_C"/>
    <property type="match status" value="1"/>
</dbReference>
<dbReference type="GO" id="GO:0051787">
    <property type="term" value="F:misfolded protein binding"/>
    <property type="evidence" value="ECO:0007669"/>
    <property type="project" value="TreeGrafter"/>
</dbReference>
<comment type="caution">
    <text evidence="5">The sequence shown here is derived from an EMBL/GenBank/DDBJ whole genome shotgun (WGS) entry which is preliminary data.</text>
</comment>
<dbReference type="Pfam" id="PF01556">
    <property type="entry name" value="DnaJ_C"/>
    <property type="match status" value="1"/>
</dbReference>
<dbReference type="PANTHER" id="PTHR44298:SF1">
    <property type="entry name" value="DNAJ HOMOLOG SUBFAMILY B MEMBER 11"/>
    <property type="match status" value="1"/>
</dbReference>
<accession>A0A8J4SRU2</accession>
<dbReference type="PRINTS" id="PR00625">
    <property type="entry name" value="JDOMAIN"/>
</dbReference>
<proteinExistence type="predicted"/>
<dbReference type="InterPro" id="IPR018253">
    <property type="entry name" value="DnaJ_domain_CS"/>
</dbReference>
<dbReference type="SUPFAM" id="SSF46565">
    <property type="entry name" value="Chaperone J-domain"/>
    <property type="match status" value="1"/>
</dbReference>
<dbReference type="SUPFAM" id="SSF49493">
    <property type="entry name" value="HSP40/DnaJ peptide-binding domain"/>
    <property type="match status" value="2"/>
</dbReference>
<feature type="domain" description="J" evidence="4">
    <location>
        <begin position="21"/>
        <end position="86"/>
    </location>
</feature>
<keyword evidence="6" id="KW-1185">Reference proteome</keyword>
<gene>
    <name evidence="5" type="ORF">PHET_01681</name>
</gene>
<dbReference type="InterPro" id="IPR001623">
    <property type="entry name" value="DnaJ_domain"/>
</dbReference>
<dbReference type="InterPro" id="IPR036869">
    <property type="entry name" value="J_dom_sf"/>
</dbReference>
<dbReference type="PROSITE" id="PS00636">
    <property type="entry name" value="DNAJ_1"/>
    <property type="match status" value="1"/>
</dbReference>
<dbReference type="InterPro" id="IPR051736">
    <property type="entry name" value="DnaJ-B11-like"/>
</dbReference>
<dbReference type="Gene3D" id="2.60.260.20">
    <property type="entry name" value="Urease metallochaperone UreE, N-terminal domain"/>
    <property type="match status" value="2"/>
</dbReference>
<dbReference type="EMBL" id="LUCH01000556">
    <property type="protein sequence ID" value="KAF5404853.1"/>
    <property type="molecule type" value="Genomic_DNA"/>
</dbReference>
<dbReference type="GO" id="GO:0006457">
    <property type="term" value="P:protein folding"/>
    <property type="evidence" value="ECO:0007669"/>
    <property type="project" value="InterPro"/>
</dbReference>
<dbReference type="PROSITE" id="PS50076">
    <property type="entry name" value="DNAJ_2"/>
    <property type="match status" value="1"/>
</dbReference>
<dbReference type="Gene3D" id="1.10.287.110">
    <property type="entry name" value="DnaJ domain"/>
    <property type="match status" value="1"/>
</dbReference>
<evidence type="ECO:0000259" key="4">
    <source>
        <dbReference type="PROSITE" id="PS50076"/>
    </source>
</evidence>
<dbReference type="FunFam" id="2.60.260.20:FF:000013">
    <property type="entry name" value="DnaJ subfamily B member 11"/>
    <property type="match status" value="1"/>
</dbReference>
<dbReference type="InterPro" id="IPR008971">
    <property type="entry name" value="HSP40/DnaJ_pept-bd"/>
</dbReference>
<dbReference type="InterPro" id="IPR002939">
    <property type="entry name" value="DnaJ_C"/>
</dbReference>
<feature type="chain" id="PRO_5035150797" evidence="3">
    <location>
        <begin position="19"/>
        <end position="374"/>
    </location>
</feature>
<dbReference type="AlphaFoldDB" id="A0A8J4SRU2"/>
<feature type="signal peptide" evidence="3">
    <location>
        <begin position="1"/>
        <end position="18"/>
    </location>
</feature>
<feature type="region of interest" description="Disordered" evidence="2">
    <location>
        <begin position="335"/>
        <end position="374"/>
    </location>
</feature>
<name>A0A8J4SRU2_9TREM</name>
<dbReference type="GO" id="GO:0051082">
    <property type="term" value="F:unfolded protein binding"/>
    <property type="evidence" value="ECO:0007669"/>
    <property type="project" value="InterPro"/>
</dbReference>
<keyword evidence="1 3" id="KW-0732">Signal</keyword>
<evidence type="ECO:0000313" key="5">
    <source>
        <dbReference type="EMBL" id="KAF5404853.1"/>
    </source>
</evidence>
<organism evidence="5 6">
    <name type="scientific">Paragonimus heterotremus</name>
    <dbReference type="NCBI Taxonomy" id="100268"/>
    <lineage>
        <taxon>Eukaryota</taxon>
        <taxon>Metazoa</taxon>
        <taxon>Spiralia</taxon>
        <taxon>Lophotrochozoa</taxon>
        <taxon>Platyhelminthes</taxon>
        <taxon>Trematoda</taxon>
        <taxon>Digenea</taxon>
        <taxon>Plagiorchiida</taxon>
        <taxon>Troglotremata</taxon>
        <taxon>Troglotrematidae</taxon>
        <taxon>Paragonimus</taxon>
    </lineage>
</organism>
<reference evidence="5" key="1">
    <citation type="submission" date="2019-05" db="EMBL/GenBank/DDBJ databases">
        <title>Annotation for the trematode Paragonimus heterotremus.</title>
        <authorList>
            <person name="Choi Y.-J."/>
        </authorList>
    </citation>
    <scope>NUCLEOTIDE SEQUENCE</scope>
    <source>
        <strain evidence="5">LC</strain>
    </source>
</reference>
<evidence type="ECO:0000256" key="3">
    <source>
        <dbReference type="SAM" id="SignalP"/>
    </source>
</evidence>
<dbReference type="GO" id="GO:0005783">
    <property type="term" value="C:endoplasmic reticulum"/>
    <property type="evidence" value="ECO:0007669"/>
    <property type="project" value="TreeGrafter"/>
</dbReference>
<dbReference type="CDD" id="cd06257">
    <property type="entry name" value="DnaJ"/>
    <property type="match status" value="1"/>
</dbReference>
<protein>
    <submittedName>
        <fullName evidence="5">Chaperone protein dnaJ</fullName>
    </submittedName>
</protein>